<dbReference type="InterPro" id="IPR001173">
    <property type="entry name" value="Glyco_trans_2-like"/>
</dbReference>
<name>A0A2M8KF22_9BACT</name>
<protein>
    <recommendedName>
        <fullName evidence="1">Glycosyltransferase 2-like domain-containing protein</fullName>
    </recommendedName>
</protein>
<proteinExistence type="predicted"/>
<evidence type="ECO:0000259" key="1">
    <source>
        <dbReference type="Pfam" id="PF00535"/>
    </source>
</evidence>
<gene>
    <name evidence="2" type="ORF">COU81_00215</name>
</gene>
<dbReference type="EMBL" id="PFDW01000006">
    <property type="protein sequence ID" value="PJE58517.1"/>
    <property type="molecule type" value="Genomic_DNA"/>
</dbReference>
<organism evidence="2 3">
    <name type="scientific">Candidatus Portnoybacteria bacterium CG10_big_fil_rev_8_21_14_0_10_36_7</name>
    <dbReference type="NCBI Taxonomy" id="1974812"/>
    <lineage>
        <taxon>Bacteria</taxon>
        <taxon>Candidatus Portnoyibacteriota</taxon>
    </lineage>
</organism>
<accession>A0A2M8KF22</accession>
<dbReference type="SUPFAM" id="SSF53448">
    <property type="entry name" value="Nucleotide-diphospho-sugar transferases"/>
    <property type="match status" value="1"/>
</dbReference>
<evidence type="ECO:0000313" key="2">
    <source>
        <dbReference type="EMBL" id="PJE58517.1"/>
    </source>
</evidence>
<dbReference type="AlphaFoldDB" id="A0A2M8KF22"/>
<feature type="domain" description="Glycosyltransferase 2-like" evidence="1">
    <location>
        <begin position="6"/>
        <end position="67"/>
    </location>
</feature>
<dbReference type="Gene3D" id="3.90.550.10">
    <property type="entry name" value="Spore Coat Polysaccharide Biosynthesis Protein SpsA, Chain A"/>
    <property type="match status" value="1"/>
</dbReference>
<comment type="caution">
    <text evidence="2">The sequence shown here is derived from an EMBL/GenBank/DDBJ whole genome shotgun (WGS) entry which is preliminary data.</text>
</comment>
<sequence length="69" mass="7597">MKTSYSVAIVNYNGQKFLNECLPRVSESEPSPSEIILVDDALADNSIEIASKFPEVKLIRNEENIGPTA</sequence>
<evidence type="ECO:0000313" key="3">
    <source>
        <dbReference type="Proteomes" id="UP000231450"/>
    </source>
</evidence>
<dbReference type="Pfam" id="PF00535">
    <property type="entry name" value="Glycos_transf_2"/>
    <property type="match status" value="1"/>
</dbReference>
<dbReference type="Proteomes" id="UP000231450">
    <property type="component" value="Unassembled WGS sequence"/>
</dbReference>
<reference evidence="3" key="1">
    <citation type="submission" date="2017-09" db="EMBL/GenBank/DDBJ databases">
        <title>Depth-based differentiation of microbial function through sediment-hosted aquifers and enrichment of novel symbionts in the deep terrestrial subsurface.</title>
        <authorList>
            <person name="Probst A.J."/>
            <person name="Ladd B."/>
            <person name="Jarett J.K."/>
            <person name="Geller-Mcgrath D.E."/>
            <person name="Sieber C.M.K."/>
            <person name="Emerson J.B."/>
            <person name="Anantharaman K."/>
            <person name="Thomas B.C."/>
            <person name="Malmstrom R."/>
            <person name="Stieglmeier M."/>
            <person name="Klingl A."/>
            <person name="Woyke T."/>
            <person name="Ryan C.M."/>
            <person name="Banfield J.F."/>
        </authorList>
    </citation>
    <scope>NUCLEOTIDE SEQUENCE [LARGE SCALE GENOMIC DNA]</scope>
</reference>
<dbReference type="InterPro" id="IPR029044">
    <property type="entry name" value="Nucleotide-diphossugar_trans"/>
</dbReference>